<dbReference type="Proteomes" id="UP000636004">
    <property type="component" value="Unassembled WGS sequence"/>
</dbReference>
<evidence type="ECO:0008006" key="9">
    <source>
        <dbReference type="Google" id="ProtNLM"/>
    </source>
</evidence>
<dbReference type="SUPFAM" id="SSF55729">
    <property type="entry name" value="Acyl-CoA N-acyltransferases (Nat)"/>
    <property type="match status" value="1"/>
</dbReference>
<evidence type="ECO:0000256" key="1">
    <source>
        <dbReference type="ARBA" id="ARBA00009943"/>
    </source>
</evidence>
<organism evidence="7 8">
    <name type="scientific">Algibacter mikhailovii</name>
    <dbReference type="NCBI Taxonomy" id="425498"/>
    <lineage>
        <taxon>Bacteria</taxon>
        <taxon>Pseudomonadati</taxon>
        <taxon>Bacteroidota</taxon>
        <taxon>Flavobacteriia</taxon>
        <taxon>Flavobacteriales</taxon>
        <taxon>Flavobacteriaceae</taxon>
        <taxon>Algibacter</taxon>
    </lineage>
</organism>
<evidence type="ECO:0000256" key="6">
    <source>
        <dbReference type="ARBA" id="ARBA00023316"/>
    </source>
</evidence>
<keyword evidence="8" id="KW-1185">Reference proteome</keyword>
<dbReference type="GO" id="GO:0016755">
    <property type="term" value="F:aminoacyltransferase activity"/>
    <property type="evidence" value="ECO:0007669"/>
    <property type="project" value="InterPro"/>
</dbReference>
<dbReference type="Gene3D" id="3.40.630.30">
    <property type="match status" value="1"/>
</dbReference>
<dbReference type="GO" id="GO:0071555">
    <property type="term" value="P:cell wall organization"/>
    <property type="evidence" value="ECO:0007669"/>
    <property type="project" value="UniProtKB-KW"/>
</dbReference>
<keyword evidence="2" id="KW-0808">Transferase</keyword>
<evidence type="ECO:0000256" key="4">
    <source>
        <dbReference type="ARBA" id="ARBA00022984"/>
    </source>
</evidence>
<reference evidence="7" key="2">
    <citation type="submission" date="2020-09" db="EMBL/GenBank/DDBJ databases">
        <authorList>
            <person name="Sun Q."/>
            <person name="Kim S."/>
        </authorList>
    </citation>
    <scope>NUCLEOTIDE SEQUENCE</scope>
    <source>
        <strain evidence="7">KCTC 12710</strain>
    </source>
</reference>
<evidence type="ECO:0000256" key="2">
    <source>
        <dbReference type="ARBA" id="ARBA00022679"/>
    </source>
</evidence>
<dbReference type="GO" id="GO:0009252">
    <property type="term" value="P:peptidoglycan biosynthetic process"/>
    <property type="evidence" value="ECO:0007669"/>
    <property type="project" value="UniProtKB-KW"/>
</dbReference>
<keyword evidence="5" id="KW-0012">Acyltransferase</keyword>
<dbReference type="InterPro" id="IPR050644">
    <property type="entry name" value="PG_Glycine_Bridge_Synth"/>
</dbReference>
<dbReference type="InterPro" id="IPR003447">
    <property type="entry name" value="FEMABX"/>
</dbReference>
<comment type="caution">
    <text evidence="7">The sequence shown here is derived from an EMBL/GenBank/DDBJ whole genome shotgun (WGS) entry which is preliminary data.</text>
</comment>
<dbReference type="AlphaFoldDB" id="A0A918V5I5"/>
<keyword evidence="6" id="KW-0961">Cell wall biogenesis/degradation</keyword>
<name>A0A918V5I5_9FLAO</name>
<dbReference type="PROSITE" id="PS51191">
    <property type="entry name" value="FEMABX"/>
    <property type="match status" value="1"/>
</dbReference>
<sequence length="344" mass="40408">MIEIITTKDKWQNLLAKFDTYDVYHTYDYHMITKSENERPILIKYTNNTTTIGIPLLLRNIKNTMYRDATSVYGYSGPLSKGVTKDFDNSRFVEVLTQYFIKHDVISIFSRLNPFIPNQNKLLKNFGEILQSGKVVNINLKLDKVIQRQNYHRRLKNHINKSRKSCTVIKSNSLDDIDVFMDIYNENMARVNAQKNYYFKREYFVKLLESKDFETEIYFALENTTKKIISGAMFFKTNSIIQYHLSGTREEFLHLMPTKLLIDEMRLNAPCNTFNFLNLGGGLGASENDSLFKFKSSFSDEHHSFYIWKLITNKRAYNEICANNNTLNTDSTFFPLYRQNENVT</sequence>
<protein>
    <recommendedName>
        <fullName evidence="9">GNAT family N-acetyltransferase</fullName>
    </recommendedName>
</protein>
<dbReference type="PANTHER" id="PTHR36174:SF1">
    <property type="entry name" value="LIPID II:GLYCINE GLYCYLTRANSFERASE"/>
    <property type="match status" value="1"/>
</dbReference>
<evidence type="ECO:0000313" key="7">
    <source>
        <dbReference type="EMBL" id="GGZ70482.1"/>
    </source>
</evidence>
<dbReference type="GO" id="GO:0008360">
    <property type="term" value="P:regulation of cell shape"/>
    <property type="evidence" value="ECO:0007669"/>
    <property type="project" value="UniProtKB-KW"/>
</dbReference>
<reference evidence="7" key="1">
    <citation type="journal article" date="2014" name="Int. J. Syst. Evol. Microbiol.">
        <title>Complete genome sequence of Corynebacterium casei LMG S-19264T (=DSM 44701T), isolated from a smear-ripened cheese.</title>
        <authorList>
            <consortium name="US DOE Joint Genome Institute (JGI-PGF)"/>
            <person name="Walter F."/>
            <person name="Albersmeier A."/>
            <person name="Kalinowski J."/>
            <person name="Ruckert C."/>
        </authorList>
    </citation>
    <scope>NUCLEOTIDE SEQUENCE</scope>
    <source>
        <strain evidence="7">KCTC 12710</strain>
    </source>
</reference>
<dbReference type="Pfam" id="PF02388">
    <property type="entry name" value="FemAB"/>
    <property type="match status" value="1"/>
</dbReference>
<dbReference type="InterPro" id="IPR016181">
    <property type="entry name" value="Acyl_CoA_acyltransferase"/>
</dbReference>
<comment type="similarity">
    <text evidence="1">Belongs to the FemABX family.</text>
</comment>
<gene>
    <name evidence="7" type="ORF">GCM10007028_04530</name>
</gene>
<evidence type="ECO:0000313" key="8">
    <source>
        <dbReference type="Proteomes" id="UP000636004"/>
    </source>
</evidence>
<proteinExistence type="inferred from homology"/>
<keyword evidence="4" id="KW-0573">Peptidoglycan synthesis</keyword>
<keyword evidence="3" id="KW-0133">Cell shape</keyword>
<evidence type="ECO:0000256" key="5">
    <source>
        <dbReference type="ARBA" id="ARBA00023315"/>
    </source>
</evidence>
<evidence type="ECO:0000256" key="3">
    <source>
        <dbReference type="ARBA" id="ARBA00022960"/>
    </source>
</evidence>
<dbReference type="PANTHER" id="PTHR36174">
    <property type="entry name" value="LIPID II:GLYCINE GLYCYLTRANSFERASE"/>
    <property type="match status" value="1"/>
</dbReference>
<dbReference type="RefSeq" id="WP_189359065.1">
    <property type="nucleotide sequence ID" value="NZ_BMWZ01000001.1"/>
</dbReference>
<dbReference type="EMBL" id="BMWZ01000001">
    <property type="protein sequence ID" value="GGZ70482.1"/>
    <property type="molecule type" value="Genomic_DNA"/>
</dbReference>
<accession>A0A918V5I5</accession>